<evidence type="ECO:0000256" key="1">
    <source>
        <dbReference type="SAM" id="Phobius"/>
    </source>
</evidence>
<feature type="domain" description="Zinc-ribbon" evidence="2">
    <location>
        <begin position="29"/>
        <end position="50"/>
    </location>
</feature>
<evidence type="ECO:0000259" key="2">
    <source>
        <dbReference type="Pfam" id="PF13240"/>
    </source>
</evidence>
<name>A0A813L7A0_POLGL</name>
<reference evidence="3" key="1">
    <citation type="submission" date="2021-02" db="EMBL/GenBank/DDBJ databases">
        <authorList>
            <person name="Dougan E. K."/>
            <person name="Rhodes N."/>
            <person name="Thang M."/>
            <person name="Chan C."/>
        </authorList>
    </citation>
    <scope>NUCLEOTIDE SEQUENCE</scope>
</reference>
<dbReference type="Pfam" id="PF13240">
    <property type="entry name" value="Zn_Ribbon_1"/>
    <property type="match status" value="1"/>
</dbReference>
<protein>
    <recommendedName>
        <fullName evidence="2">Zinc-ribbon domain-containing protein</fullName>
    </recommendedName>
</protein>
<proteinExistence type="predicted"/>
<dbReference type="EMBL" id="CAJNNW010033963">
    <property type="protein sequence ID" value="CAE8721088.1"/>
    <property type="molecule type" value="Genomic_DNA"/>
</dbReference>
<comment type="caution">
    <text evidence="3">The sequence shown here is derived from an EMBL/GenBank/DDBJ whole genome shotgun (WGS) entry which is preliminary data.</text>
</comment>
<sequence length="130" mass="13601">MLHMNIDGERGTLLHEEASSSCTDDETPFCPSCGRQVLPNASFCQKCGAKQQSRSQSGKKRSSGCGSCCSARCLCCCCWASCAVILIALVLVFFVAETAADGLIKRLAGKVGTAVVGENVTLGSVQRDGC</sequence>
<feature type="non-terminal residue" evidence="3">
    <location>
        <position position="130"/>
    </location>
</feature>
<feature type="transmembrane region" description="Helical" evidence="1">
    <location>
        <begin position="78"/>
        <end position="96"/>
    </location>
</feature>
<gene>
    <name evidence="3" type="ORF">PGLA2088_LOCUS41717</name>
</gene>
<keyword evidence="1" id="KW-0812">Transmembrane</keyword>
<keyword evidence="1" id="KW-0472">Membrane</keyword>
<evidence type="ECO:0000313" key="3">
    <source>
        <dbReference type="EMBL" id="CAE8721088.1"/>
    </source>
</evidence>
<organism evidence="3 4">
    <name type="scientific">Polarella glacialis</name>
    <name type="common">Dinoflagellate</name>
    <dbReference type="NCBI Taxonomy" id="89957"/>
    <lineage>
        <taxon>Eukaryota</taxon>
        <taxon>Sar</taxon>
        <taxon>Alveolata</taxon>
        <taxon>Dinophyceae</taxon>
        <taxon>Suessiales</taxon>
        <taxon>Suessiaceae</taxon>
        <taxon>Polarella</taxon>
    </lineage>
</organism>
<dbReference type="Proteomes" id="UP000626109">
    <property type="component" value="Unassembled WGS sequence"/>
</dbReference>
<dbReference type="InterPro" id="IPR026870">
    <property type="entry name" value="Zinc_ribbon_dom"/>
</dbReference>
<keyword evidence="1" id="KW-1133">Transmembrane helix</keyword>
<dbReference type="AlphaFoldDB" id="A0A813L7A0"/>
<accession>A0A813L7A0</accession>
<evidence type="ECO:0000313" key="4">
    <source>
        <dbReference type="Proteomes" id="UP000626109"/>
    </source>
</evidence>